<dbReference type="KEGG" id="moz:MoryE10_33140"/>
<name>A0A8D4VRG5_9GAMM</name>
<dbReference type="Pfam" id="PF25954">
    <property type="entry name" value="Beta-barrel_RND_2"/>
    <property type="match status" value="1"/>
</dbReference>
<evidence type="ECO:0000313" key="7">
    <source>
        <dbReference type="Proteomes" id="UP000824988"/>
    </source>
</evidence>
<comment type="similarity">
    <text evidence="1">Belongs to the membrane fusion protein (MFP) (TC 8.A.1) family.</text>
</comment>
<accession>A0A8D4VRG5</accession>
<proteinExistence type="inferred from homology"/>
<dbReference type="Pfam" id="PF25917">
    <property type="entry name" value="BSH_RND"/>
    <property type="match status" value="1"/>
</dbReference>
<dbReference type="InterPro" id="IPR058792">
    <property type="entry name" value="Beta-barrel_RND_2"/>
</dbReference>
<feature type="compositionally biased region" description="Basic and acidic residues" evidence="3">
    <location>
        <begin position="153"/>
        <end position="179"/>
    </location>
</feature>
<dbReference type="PANTHER" id="PTHR30386">
    <property type="entry name" value="MEMBRANE FUSION SUBUNIT OF EMRAB-TOLC MULTIDRUG EFFLUX PUMP"/>
    <property type="match status" value="1"/>
</dbReference>
<organism evidence="6 7">
    <name type="scientific">Methylogaea oryzae</name>
    <dbReference type="NCBI Taxonomy" id="1295382"/>
    <lineage>
        <taxon>Bacteria</taxon>
        <taxon>Pseudomonadati</taxon>
        <taxon>Pseudomonadota</taxon>
        <taxon>Gammaproteobacteria</taxon>
        <taxon>Methylococcales</taxon>
        <taxon>Methylococcaceae</taxon>
        <taxon>Methylogaea</taxon>
    </lineage>
</organism>
<evidence type="ECO:0000256" key="1">
    <source>
        <dbReference type="ARBA" id="ARBA00009477"/>
    </source>
</evidence>
<dbReference type="PANTHER" id="PTHR30386:SF24">
    <property type="entry name" value="MULTIDRUG RESISTANCE EFFLUX PUMP"/>
    <property type="match status" value="1"/>
</dbReference>
<feature type="domain" description="CusB-like beta-barrel" evidence="5">
    <location>
        <begin position="247"/>
        <end position="289"/>
    </location>
</feature>
<sequence length="341" mass="36944">MRLSVPPKAILGLLSVTAAIGAGVAYWLTAVRPFESTDNAYLKAHMSLISPKESGYVKEVLFEDNQRVRPGDLLVVIDDHDFQARVAQAEAQVLAETARIRTLETDKHSQDAKIRQEEANIRAADADLEKAARDLKRFGNLAADGAVSAQTRDAADSAHKQASAQREKTRSARQEEESRLASLDAQIGESQARLKMAEAALELARIDLANTRIVAPMAGVLGNRSVQVGQLVQPGSVLAYLIPAEGVFVEANFKETQIARMQPGQPVDIRVDAYPDSRFEGVVDSFAPASGAEFSLLPPENASGNFTKIVRRVPAKILFRSGADLSRLRPGLSALVKVRVQ</sequence>
<reference evidence="6" key="1">
    <citation type="submission" date="2019-06" db="EMBL/GenBank/DDBJ databases">
        <title>Complete genome sequence of Methylogaea oryzae strain JCM16910.</title>
        <authorList>
            <person name="Asakawa S."/>
        </authorList>
    </citation>
    <scope>NUCLEOTIDE SEQUENCE</scope>
    <source>
        <strain evidence="6">E10</strain>
    </source>
</reference>
<evidence type="ECO:0000256" key="3">
    <source>
        <dbReference type="SAM" id="MobiDB-lite"/>
    </source>
</evidence>
<dbReference type="EMBL" id="AP019782">
    <property type="protein sequence ID" value="BBL72708.1"/>
    <property type="molecule type" value="Genomic_DNA"/>
</dbReference>
<evidence type="ECO:0000313" key="6">
    <source>
        <dbReference type="EMBL" id="BBL72708.1"/>
    </source>
</evidence>
<feature type="domain" description="Multidrug resistance protein MdtA-like barrel-sandwich hybrid" evidence="4">
    <location>
        <begin position="49"/>
        <end position="237"/>
    </location>
</feature>
<dbReference type="AlphaFoldDB" id="A0A8D4VRG5"/>
<dbReference type="GO" id="GO:0055085">
    <property type="term" value="P:transmembrane transport"/>
    <property type="evidence" value="ECO:0007669"/>
    <property type="project" value="InterPro"/>
</dbReference>
<feature type="region of interest" description="Disordered" evidence="3">
    <location>
        <begin position="149"/>
        <end position="180"/>
    </location>
</feature>
<dbReference type="Proteomes" id="UP000824988">
    <property type="component" value="Chromosome"/>
</dbReference>
<gene>
    <name evidence="6" type="ORF">MoryE10_33140</name>
</gene>
<protein>
    <submittedName>
        <fullName evidence="6">Secretion protein HlyD</fullName>
    </submittedName>
</protein>
<keyword evidence="2" id="KW-0175">Coiled coil</keyword>
<evidence type="ECO:0000259" key="5">
    <source>
        <dbReference type="Pfam" id="PF25954"/>
    </source>
</evidence>
<evidence type="ECO:0000259" key="4">
    <source>
        <dbReference type="Pfam" id="PF25917"/>
    </source>
</evidence>
<keyword evidence="7" id="KW-1185">Reference proteome</keyword>
<dbReference type="InterPro" id="IPR058625">
    <property type="entry name" value="MdtA-like_BSH"/>
</dbReference>
<feature type="coiled-coil region" evidence="2">
    <location>
        <begin position="86"/>
        <end position="134"/>
    </location>
</feature>
<evidence type="ECO:0000256" key="2">
    <source>
        <dbReference type="SAM" id="Coils"/>
    </source>
</evidence>
<dbReference type="InterPro" id="IPR050739">
    <property type="entry name" value="MFP"/>
</dbReference>